<protein>
    <recommendedName>
        <fullName evidence="2">Calcineurin-like phosphoesterase domain-containing protein</fullName>
    </recommendedName>
</protein>
<organism evidence="1">
    <name type="scientific">marine sediment metagenome</name>
    <dbReference type="NCBI Taxonomy" id="412755"/>
    <lineage>
        <taxon>unclassified sequences</taxon>
        <taxon>metagenomes</taxon>
        <taxon>ecological metagenomes</taxon>
    </lineage>
</organism>
<accession>X1FUU0</accession>
<gene>
    <name evidence="1" type="ORF">S03H2_39413</name>
</gene>
<dbReference type="EMBL" id="BARU01024363">
    <property type="protein sequence ID" value="GAH48782.1"/>
    <property type="molecule type" value="Genomic_DNA"/>
</dbReference>
<proteinExistence type="predicted"/>
<name>X1FUU0_9ZZZZ</name>
<evidence type="ECO:0000313" key="1">
    <source>
        <dbReference type="EMBL" id="GAH48782.1"/>
    </source>
</evidence>
<comment type="caution">
    <text evidence="1">The sequence shown here is derived from an EMBL/GenBank/DDBJ whole genome shotgun (WGS) entry which is preliminary data.</text>
</comment>
<reference evidence="1" key="1">
    <citation type="journal article" date="2014" name="Front. Microbiol.">
        <title>High frequency of phylogenetically diverse reductive dehalogenase-homologous genes in deep subseafloor sedimentary metagenomes.</title>
        <authorList>
            <person name="Kawai M."/>
            <person name="Futagami T."/>
            <person name="Toyoda A."/>
            <person name="Takaki Y."/>
            <person name="Nishi S."/>
            <person name="Hori S."/>
            <person name="Arai W."/>
            <person name="Tsubouchi T."/>
            <person name="Morono Y."/>
            <person name="Uchiyama I."/>
            <person name="Ito T."/>
            <person name="Fujiyama A."/>
            <person name="Inagaki F."/>
            <person name="Takami H."/>
        </authorList>
    </citation>
    <scope>NUCLEOTIDE SEQUENCE</scope>
    <source>
        <strain evidence="1">Expedition CK06-06</strain>
    </source>
</reference>
<evidence type="ECO:0008006" key="2">
    <source>
        <dbReference type="Google" id="ProtNLM"/>
    </source>
</evidence>
<sequence>IILAHTHFPVDEVRGGIRVVNIGDMLDSYSYLVQESGIMELKYY</sequence>
<dbReference type="AlphaFoldDB" id="X1FUU0"/>
<feature type="non-terminal residue" evidence="1">
    <location>
        <position position="1"/>
    </location>
</feature>